<sequence length="205" mass="22082">MVYKRLMTGMFSSNCYIIGDNGEGAVIDPGVECGEIMAAVEELGLRIKYIILTHVHIDHICHMDELREKTGANVAAHADDAVYLSNPRLNGSALFGLAKAFGNADITVKDGDVLKVGGMDVHIIHTPGHSAGGICIKAENRLFSGDTLFRMSIGRTDLGNGDYDELINSIKTKLMVLDDEVEVYPGHGTATTIGYERANNPFISG</sequence>
<evidence type="ECO:0000256" key="1">
    <source>
        <dbReference type="ARBA" id="ARBA00001947"/>
    </source>
</evidence>
<dbReference type="SMART" id="SM00849">
    <property type="entry name" value="Lactamase_B"/>
    <property type="match status" value="1"/>
</dbReference>
<keyword evidence="7" id="KW-1185">Reference proteome</keyword>
<keyword evidence="2" id="KW-0479">Metal-binding</keyword>
<dbReference type="InterPro" id="IPR036866">
    <property type="entry name" value="RibonucZ/Hydroxyglut_hydro"/>
</dbReference>
<keyword evidence="3 6" id="KW-0378">Hydrolase</keyword>
<dbReference type="InterPro" id="IPR051453">
    <property type="entry name" value="MBL_Glyoxalase_II"/>
</dbReference>
<dbReference type="InterPro" id="IPR001279">
    <property type="entry name" value="Metallo-B-lactamas"/>
</dbReference>
<evidence type="ECO:0000259" key="5">
    <source>
        <dbReference type="SMART" id="SM00849"/>
    </source>
</evidence>
<evidence type="ECO:0000313" key="7">
    <source>
        <dbReference type="Proteomes" id="UP000253034"/>
    </source>
</evidence>
<proteinExistence type="predicted"/>
<dbReference type="PANTHER" id="PTHR46233:SF3">
    <property type="entry name" value="HYDROXYACYLGLUTATHIONE HYDROLASE GLOC"/>
    <property type="match status" value="1"/>
</dbReference>
<dbReference type="RefSeq" id="WP_114297108.1">
    <property type="nucleotide sequence ID" value="NZ_QPJT01000006.1"/>
</dbReference>
<keyword evidence="4" id="KW-0862">Zinc</keyword>
<name>A0A369B8V7_9FIRM</name>
<dbReference type="GO" id="GO:0046872">
    <property type="term" value="F:metal ion binding"/>
    <property type="evidence" value="ECO:0007669"/>
    <property type="project" value="UniProtKB-KW"/>
</dbReference>
<organism evidence="6 7">
    <name type="scientific">Anaerobacterium chartisolvens</name>
    <dbReference type="NCBI Taxonomy" id="1297424"/>
    <lineage>
        <taxon>Bacteria</taxon>
        <taxon>Bacillati</taxon>
        <taxon>Bacillota</taxon>
        <taxon>Clostridia</taxon>
        <taxon>Eubacteriales</taxon>
        <taxon>Oscillospiraceae</taxon>
        <taxon>Anaerobacterium</taxon>
    </lineage>
</organism>
<dbReference type="AlphaFoldDB" id="A0A369B8V7"/>
<dbReference type="OrthoDB" id="9802248at2"/>
<reference evidence="6 7" key="1">
    <citation type="submission" date="2018-07" db="EMBL/GenBank/DDBJ databases">
        <title>Genomic Encyclopedia of Type Strains, Phase IV (KMG-IV): sequencing the most valuable type-strain genomes for metagenomic binning, comparative biology and taxonomic classification.</title>
        <authorList>
            <person name="Goeker M."/>
        </authorList>
    </citation>
    <scope>NUCLEOTIDE SEQUENCE [LARGE SCALE GENOMIC DNA]</scope>
    <source>
        <strain evidence="6 7">DSM 27016</strain>
    </source>
</reference>
<dbReference type="CDD" id="cd06262">
    <property type="entry name" value="metallo-hydrolase-like_MBL-fold"/>
    <property type="match status" value="1"/>
</dbReference>
<evidence type="ECO:0000256" key="2">
    <source>
        <dbReference type="ARBA" id="ARBA00022723"/>
    </source>
</evidence>
<gene>
    <name evidence="6" type="ORF">DFR58_106131</name>
</gene>
<evidence type="ECO:0000256" key="4">
    <source>
        <dbReference type="ARBA" id="ARBA00022833"/>
    </source>
</evidence>
<dbReference type="GO" id="GO:0016787">
    <property type="term" value="F:hydrolase activity"/>
    <property type="evidence" value="ECO:0007669"/>
    <property type="project" value="UniProtKB-KW"/>
</dbReference>
<feature type="domain" description="Metallo-beta-lactamase" evidence="5">
    <location>
        <begin position="12"/>
        <end position="187"/>
    </location>
</feature>
<dbReference type="PANTHER" id="PTHR46233">
    <property type="entry name" value="HYDROXYACYLGLUTATHIONE HYDROLASE GLOC"/>
    <property type="match status" value="1"/>
</dbReference>
<dbReference type="Pfam" id="PF00753">
    <property type="entry name" value="Lactamase_B"/>
    <property type="match status" value="1"/>
</dbReference>
<comment type="cofactor">
    <cofactor evidence="1">
        <name>Zn(2+)</name>
        <dbReference type="ChEBI" id="CHEBI:29105"/>
    </cofactor>
</comment>
<comment type="caution">
    <text evidence="6">The sequence shown here is derived from an EMBL/GenBank/DDBJ whole genome shotgun (WGS) entry which is preliminary data.</text>
</comment>
<dbReference type="EMBL" id="QPJT01000006">
    <property type="protein sequence ID" value="RCX17963.1"/>
    <property type="molecule type" value="Genomic_DNA"/>
</dbReference>
<protein>
    <submittedName>
        <fullName evidence="6">Glyoxylase-like metal-dependent hydrolase (Beta-lactamase superfamily II)</fullName>
    </submittedName>
</protein>
<dbReference type="SUPFAM" id="SSF56281">
    <property type="entry name" value="Metallo-hydrolase/oxidoreductase"/>
    <property type="match status" value="1"/>
</dbReference>
<dbReference type="Gene3D" id="3.60.15.10">
    <property type="entry name" value="Ribonuclease Z/Hydroxyacylglutathione hydrolase-like"/>
    <property type="match status" value="1"/>
</dbReference>
<evidence type="ECO:0000313" key="6">
    <source>
        <dbReference type="EMBL" id="RCX17963.1"/>
    </source>
</evidence>
<dbReference type="Proteomes" id="UP000253034">
    <property type="component" value="Unassembled WGS sequence"/>
</dbReference>
<accession>A0A369B8V7</accession>
<evidence type="ECO:0000256" key="3">
    <source>
        <dbReference type="ARBA" id="ARBA00022801"/>
    </source>
</evidence>